<dbReference type="InterPro" id="IPR047296">
    <property type="entry name" value="GIY-YIG_UvrC_Cho"/>
</dbReference>
<organism evidence="4">
    <name type="scientific">uncultured Solirubrobacteraceae bacterium</name>
    <dbReference type="NCBI Taxonomy" id="1162706"/>
    <lineage>
        <taxon>Bacteria</taxon>
        <taxon>Bacillati</taxon>
        <taxon>Actinomycetota</taxon>
        <taxon>Thermoleophilia</taxon>
        <taxon>Solirubrobacterales</taxon>
        <taxon>Solirubrobacteraceae</taxon>
        <taxon>environmental samples</taxon>
    </lineage>
</organism>
<evidence type="ECO:0000256" key="2">
    <source>
        <dbReference type="SAM" id="MobiDB-lite"/>
    </source>
</evidence>
<dbReference type="PANTHER" id="PTHR30562">
    <property type="entry name" value="UVRC/OXIDOREDUCTASE"/>
    <property type="match status" value="1"/>
</dbReference>
<dbReference type="FunFam" id="3.30.420.10:FF:000045">
    <property type="entry name" value="3'-5' exonuclease DinG"/>
    <property type="match status" value="1"/>
</dbReference>
<keyword evidence="4" id="KW-0548">Nucleotidyltransferase</keyword>
<gene>
    <name evidence="4" type="ORF">AVDCRST_MAG69-1116</name>
</gene>
<dbReference type="InterPro" id="IPR035901">
    <property type="entry name" value="GIY-YIG_endonuc_sf"/>
</dbReference>
<dbReference type="Gene3D" id="3.30.420.10">
    <property type="entry name" value="Ribonuclease H-like superfamily/Ribonuclease H"/>
    <property type="match status" value="1"/>
</dbReference>
<dbReference type="CDD" id="cd10434">
    <property type="entry name" value="GIY-YIG_UvrC_Cho"/>
    <property type="match status" value="1"/>
</dbReference>
<name>A0A6J4S0N9_9ACTN</name>
<dbReference type="SUPFAM" id="SSF53098">
    <property type="entry name" value="Ribonuclease H-like"/>
    <property type="match status" value="1"/>
</dbReference>
<dbReference type="SMART" id="SM00479">
    <property type="entry name" value="EXOIII"/>
    <property type="match status" value="1"/>
</dbReference>
<dbReference type="PANTHER" id="PTHR30562:SF1">
    <property type="entry name" value="UVRABC SYSTEM PROTEIN C"/>
    <property type="match status" value="1"/>
</dbReference>
<keyword evidence="4" id="KW-0808">Transferase</keyword>
<dbReference type="InterPro" id="IPR036397">
    <property type="entry name" value="RNaseH_sf"/>
</dbReference>
<dbReference type="InterPro" id="IPR012337">
    <property type="entry name" value="RNaseH-like_sf"/>
</dbReference>
<keyword evidence="1" id="KW-0540">Nuclease</keyword>
<dbReference type="EMBL" id="CADCVP010000125">
    <property type="protein sequence ID" value="CAA9486710.1"/>
    <property type="molecule type" value="Genomic_DNA"/>
</dbReference>
<dbReference type="GO" id="GO:0006289">
    <property type="term" value="P:nucleotide-excision repair"/>
    <property type="evidence" value="ECO:0007669"/>
    <property type="project" value="InterPro"/>
</dbReference>
<dbReference type="PROSITE" id="PS50164">
    <property type="entry name" value="GIY_YIG"/>
    <property type="match status" value="1"/>
</dbReference>
<keyword evidence="1" id="KW-0269">Exonuclease</keyword>
<feature type="domain" description="GIY-YIG" evidence="3">
    <location>
        <begin position="228"/>
        <end position="300"/>
    </location>
</feature>
<dbReference type="InterPro" id="IPR000305">
    <property type="entry name" value="GIY-YIG_endonuc"/>
</dbReference>
<accession>A0A6J4S0N9</accession>
<keyword evidence="1" id="KW-0378">Hydrolase</keyword>
<dbReference type="Pfam" id="PF01541">
    <property type="entry name" value="GIY-YIG"/>
    <property type="match status" value="1"/>
</dbReference>
<dbReference type="GO" id="GO:0003887">
    <property type="term" value="F:DNA-directed DNA polymerase activity"/>
    <property type="evidence" value="ECO:0007669"/>
    <property type="project" value="UniProtKB-EC"/>
</dbReference>
<dbReference type="Gene3D" id="3.40.1440.10">
    <property type="entry name" value="GIY-YIG endonuclease"/>
    <property type="match status" value="1"/>
</dbReference>
<sequence>MPAVLLASPGMLSQPLATSEFLAVDVETNGLPRDRCELTEVGAVLVGGGELHESWSSLVSVSAPLSRGIQRFTGVTQTMVDMAPPPEEVLPELAAQLRGRVLVAHSARFDTGVLRQAFARAALDWPDPPVLCTVALARRLAPLHERRGLAPLAEALGIEVEAVHRALPDAETCARIFCALFARLCAHAGTVGEALALLGPRRSTRSRPARAPRRRAPDERPDVSGLPQDPGVYIFRDDDGRPLYVGKSVRLRDRARSHFAGSAEWTARAAQVDHRVTESELGALLLECRLVKELRPPGNTLLKREPDGLVYLRCRLDIAFPILEVARDPAPGRGVSIGPVRGRAAASELVEQLNSLFGLRHCGRGLPRRTHPSPYGEMGRCLSPCLGDLDPNLYRERLDAALALFDSNGSAALLAHITEQIKVASSAEQFERAAWLKRRRDRLESLLRKLGGVLRASHAGARLVLAPHPGAAGRFDALWIAGGRVMDWGPLPSEPAEIHARSATALRSVVTGAAGGWLPATEVEETRIVGAWIAAHQPPALELGRTLDAERIDAFVAAARRAPAPAPARREARSVPR</sequence>
<dbReference type="SUPFAM" id="SSF82771">
    <property type="entry name" value="GIY-YIG endonuclease"/>
    <property type="match status" value="1"/>
</dbReference>
<dbReference type="Pfam" id="PF00929">
    <property type="entry name" value="RNase_T"/>
    <property type="match status" value="1"/>
</dbReference>
<proteinExistence type="predicted"/>
<evidence type="ECO:0000313" key="4">
    <source>
        <dbReference type="EMBL" id="CAA9486710.1"/>
    </source>
</evidence>
<dbReference type="EC" id="2.7.7.7" evidence="4"/>
<evidence type="ECO:0000256" key="1">
    <source>
        <dbReference type="ARBA" id="ARBA00022839"/>
    </source>
</evidence>
<dbReference type="InterPro" id="IPR050066">
    <property type="entry name" value="UvrABC_protein_C"/>
</dbReference>
<dbReference type="GO" id="GO:0009380">
    <property type="term" value="C:excinuclease repair complex"/>
    <property type="evidence" value="ECO:0007669"/>
    <property type="project" value="TreeGrafter"/>
</dbReference>
<reference evidence="4" key="1">
    <citation type="submission" date="2020-02" db="EMBL/GenBank/DDBJ databases">
        <authorList>
            <person name="Meier V. D."/>
        </authorList>
    </citation>
    <scope>NUCLEOTIDE SEQUENCE</scope>
    <source>
        <strain evidence="4">AVDCRST_MAG69</strain>
    </source>
</reference>
<dbReference type="InterPro" id="IPR013520">
    <property type="entry name" value="Ribonucl_H"/>
</dbReference>
<feature type="region of interest" description="Disordered" evidence="2">
    <location>
        <begin position="202"/>
        <end position="227"/>
    </location>
</feature>
<dbReference type="GO" id="GO:0004527">
    <property type="term" value="F:exonuclease activity"/>
    <property type="evidence" value="ECO:0007669"/>
    <property type="project" value="UniProtKB-KW"/>
</dbReference>
<dbReference type="SMART" id="SM00465">
    <property type="entry name" value="GIYc"/>
    <property type="match status" value="1"/>
</dbReference>
<protein>
    <submittedName>
        <fullName evidence="4">DNA polymerase III epsilon subunit</fullName>
        <ecNumber evidence="4">2.7.7.7</ecNumber>
    </submittedName>
</protein>
<dbReference type="CDD" id="cd06127">
    <property type="entry name" value="DEDDh"/>
    <property type="match status" value="1"/>
</dbReference>
<feature type="compositionally biased region" description="Basic residues" evidence="2">
    <location>
        <begin position="202"/>
        <end position="214"/>
    </location>
</feature>
<dbReference type="GO" id="GO:0003676">
    <property type="term" value="F:nucleic acid binding"/>
    <property type="evidence" value="ECO:0007669"/>
    <property type="project" value="InterPro"/>
</dbReference>
<evidence type="ECO:0000259" key="3">
    <source>
        <dbReference type="PROSITE" id="PS50164"/>
    </source>
</evidence>
<dbReference type="AlphaFoldDB" id="A0A6J4S0N9"/>